<dbReference type="RefSeq" id="XP_014754053.1">
    <property type="nucleotide sequence ID" value="XM_014898567.2"/>
</dbReference>
<proteinExistence type="predicted"/>
<reference evidence="2 3" key="1">
    <citation type="journal article" date="2010" name="Nature">
        <title>Genome sequencing and analysis of the model grass Brachypodium distachyon.</title>
        <authorList>
            <consortium name="International Brachypodium Initiative"/>
        </authorList>
    </citation>
    <scope>NUCLEOTIDE SEQUENCE [LARGE SCALE GENOMIC DNA]</scope>
    <source>
        <strain evidence="2">Bd21</strain>
        <strain evidence="3">cv. Bd21</strain>
    </source>
</reference>
<protein>
    <submittedName>
        <fullName evidence="2 3">Uncharacterized protein</fullName>
    </submittedName>
</protein>
<reference evidence="2" key="2">
    <citation type="submission" date="2017-06" db="EMBL/GenBank/DDBJ databases">
        <title>WGS assembly of Brachypodium distachyon.</title>
        <authorList>
            <consortium name="The International Brachypodium Initiative"/>
            <person name="Lucas S."/>
            <person name="Harmon-Smith M."/>
            <person name="Lail K."/>
            <person name="Tice H."/>
            <person name="Grimwood J."/>
            <person name="Bruce D."/>
            <person name="Barry K."/>
            <person name="Shu S."/>
            <person name="Lindquist E."/>
            <person name="Wang M."/>
            <person name="Pitluck S."/>
            <person name="Vogel J.P."/>
            <person name="Garvin D.F."/>
            <person name="Mockler T.C."/>
            <person name="Schmutz J."/>
            <person name="Rokhsar D."/>
            <person name="Bevan M.W."/>
        </authorList>
    </citation>
    <scope>NUCLEOTIDE SEQUENCE</scope>
    <source>
        <strain evidence="2">Bd21</strain>
    </source>
</reference>
<dbReference type="KEGG" id="bdi:104582661"/>
<dbReference type="AlphaFoldDB" id="A0A2K2DAH9"/>
<dbReference type="Proteomes" id="UP000008810">
    <property type="component" value="Chromosome 2"/>
</dbReference>
<dbReference type="OrthoDB" id="695646at2759"/>
<sequence>MGCHGILRPFYKSIAGFSPKLSLDRVARTPHKTMDHDVETNTLEDLDNRPLITARCCESVLLDDLPSVSASSRVSETCTQSDDHIDADPLPSPPSATKLTVSELTNDEKDPDDASQTIGSESADHIDGDPLLSPPSTTKSTVSELMNEENTNDVIYELADEEKTDVTYDYLPQAGLLKRDGEIGIHEATFMTKIVGNYLKHDMHVHLKYRRYMDQLLEVVHDN</sequence>
<evidence type="ECO:0000313" key="4">
    <source>
        <dbReference type="Proteomes" id="UP000008810"/>
    </source>
</evidence>
<evidence type="ECO:0000256" key="1">
    <source>
        <dbReference type="SAM" id="MobiDB-lite"/>
    </source>
</evidence>
<evidence type="ECO:0000313" key="2">
    <source>
        <dbReference type="EMBL" id="PNT71280.1"/>
    </source>
</evidence>
<accession>A0A2K2DAH9</accession>
<feature type="compositionally biased region" description="Polar residues" evidence="1">
    <location>
        <begin position="95"/>
        <end position="104"/>
    </location>
</feature>
<dbReference type="ExpressionAtlas" id="A0A2K2DAH9">
    <property type="expression patterns" value="baseline and differential"/>
</dbReference>
<organism evidence="2">
    <name type="scientific">Brachypodium distachyon</name>
    <name type="common">Purple false brome</name>
    <name type="synonym">Trachynia distachya</name>
    <dbReference type="NCBI Taxonomy" id="15368"/>
    <lineage>
        <taxon>Eukaryota</taxon>
        <taxon>Viridiplantae</taxon>
        <taxon>Streptophyta</taxon>
        <taxon>Embryophyta</taxon>
        <taxon>Tracheophyta</taxon>
        <taxon>Spermatophyta</taxon>
        <taxon>Magnoliopsida</taxon>
        <taxon>Liliopsida</taxon>
        <taxon>Poales</taxon>
        <taxon>Poaceae</taxon>
        <taxon>BOP clade</taxon>
        <taxon>Pooideae</taxon>
        <taxon>Stipodae</taxon>
        <taxon>Brachypodieae</taxon>
        <taxon>Brachypodium</taxon>
    </lineage>
</organism>
<name>A0A2K2DAH9_BRADI</name>
<dbReference type="Gramene" id="PNT71280">
    <property type="protein sequence ID" value="PNT71280"/>
    <property type="gene ID" value="BRADI_2g25646v3"/>
</dbReference>
<gene>
    <name evidence="3" type="primary">LOC104582661</name>
    <name evidence="2" type="ORF">BRADI_2g25646v3</name>
</gene>
<evidence type="ECO:0000313" key="3">
    <source>
        <dbReference type="EnsemblPlants" id="PNT71280"/>
    </source>
</evidence>
<dbReference type="EnsemblPlants" id="PNT71280">
    <property type="protein sequence ID" value="PNT71280"/>
    <property type="gene ID" value="BRADI_2g25646v3"/>
</dbReference>
<reference evidence="3" key="3">
    <citation type="submission" date="2018-08" db="UniProtKB">
        <authorList>
            <consortium name="EnsemblPlants"/>
        </authorList>
    </citation>
    <scope>IDENTIFICATION</scope>
    <source>
        <strain evidence="3">cv. Bd21</strain>
    </source>
</reference>
<dbReference type="GeneID" id="104582661"/>
<keyword evidence="4" id="KW-1185">Reference proteome</keyword>
<feature type="compositionally biased region" description="Polar residues" evidence="1">
    <location>
        <begin position="68"/>
        <end position="80"/>
    </location>
</feature>
<dbReference type="EMBL" id="CM000881">
    <property type="protein sequence ID" value="PNT71280.1"/>
    <property type="molecule type" value="Genomic_DNA"/>
</dbReference>
<feature type="region of interest" description="Disordered" evidence="1">
    <location>
        <begin position="68"/>
        <end position="139"/>
    </location>
</feature>